<dbReference type="InterPro" id="IPR008680">
    <property type="entry name" value="M_adenovirusE4"/>
</dbReference>
<dbReference type="RefSeq" id="YP_009174214.1">
    <property type="nucleotide sequence ID" value="NC_028107.1"/>
</dbReference>
<dbReference type="Proteomes" id="UP000129765">
    <property type="component" value="Segment"/>
</dbReference>
<sequence>MPLPCLPPPPVCRDRSACIGWLELALTSSLELFRDIIRHEVFITPEAERELCGLQQWLHFAVNTERQRRRDGRRVDICWRRTWFCYRKYEDLRKNLIYDATRQTVSLQTGSLQQTSATAV</sequence>
<keyword evidence="2" id="KW-1185">Reference proteome</keyword>
<dbReference type="OrthoDB" id="21077at10239"/>
<evidence type="ECO:0000313" key="2">
    <source>
        <dbReference type="Proteomes" id="UP000129765"/>
    </source>
</evidence>
<organism evidence="1 2">
    <name type="scientific">Simian adenovirus 19</name>
    <dbReference type="NCBI Taxonomy" id="38416"/>
    <lineage>
        <taxon>Viruses</taxon>
        <taxon>Varidnaviria</taxon>
        <taxon>Bamfordvirae</taxon>
        <taxon>Preplasmiviricota</taxon>
        <taxon>Polisuviricotina</taxon>
        <taxon>Pharingeaviricetes</taxon>
        <taxon>Rowavirales</taxon>
        <taxon>Adenoviridae</taxon>
        <taxon>Mastadenovirus</taxon>
        <taxon>Mastadenovirus cynocephali</taxon>
        <taxon>Simian mastadenovirus C</taxon>
    </lineage>
</organism>
<reference evidence="1 2" key="1">
    <citation type="journal article" date="2015" name="Arch. Virol.">
        <title>Taxonomy proposal for Old World monkey adenoviruses: characterisation of several non-human, non-ape primate adenovirus lineages.</title>
        <authorList>
            <person name="Panto L."/>
            <person name="Podgorski I.I."/>
            <person name="Janoska M."/>
            <person name="Marko O."/>
            <person name="Harrach B."/>
        </authorList>
    </citation>
    <scope>NUCLEOTIDE SEQUENCE [LARGE SCALE GENOMIC DNA]</scope>
    <source>
        <strain evidence="1">AA153</strain>
    </source>
</reference>
<protein>
    <submittedName>
        <fullName evidence="1">ORF4</fullName>
    </submittedName>
</protein>
<proteinExistence type="predicted"/>
<dbReference type="EMBL" id="KP329565">
    <property type="protein sequence ID" value="ALE30451.1"/>
    <property type="molecule type" value="Genomic_DNA"/>
</dbReference>
<name>A0A0M4MFR3_9ADEN</name>
<dbReference type="GeneID" id="26100736"/>
<accession>A0A0M4MFR3</accession>
<evidence type="ECO:0000313" key="1">
    <source>
        <dbReference type="EMBL" id="ALE30451.1"/>
    </source>
</evidence>
<dbReference type="Pfam" id="PF05385">
    <property type="entry name" value="Adeno_E4"/>
    <property type="match status" value="1"/>
</dbReference>
<dbReference type="KEGG" id="vg:26100736"/>